<dbReference type="Proteomes" id="UP001189429">
    <property type="component" value="Unassembled WGS sequence"/>
</dbReference>
<organism evidence="2 3">
    <name type="scientific">Prorocentrum cordatum</name>
    <dbReference type="NCBI Taxonomy" id="2364126"/>
    <lineage>
        <taxon>Eukaryota</taxon>
        <taxon>Sar</taxon>
        <taxon>Alveolata</taxon>
        <taxon>Dinophyceae</taxon>
        <taxon>Prorocentrales</taxon>
        <taxon>Prorocentraceae</taxon>
        <taxon>Prorocentrum</taxon>
    </lineage>
</organism>
<evidence type="ECO:0000256" key="1">
    <source>
        <dbReference type="SAM" id="MobiDB-lite"/>
    </source>
</evidence>
<name>A0ABN9UVV9_9DINO</name>
<comment type="caution">
    <text evidence="2">The sequence shown here is derived from an EMBL/GenBank/DDBJ whole genome shotgun (WGS) entry which is preliminary data.</text>
</comment>
<feature type="compositionally biased region" description="Basic and acidic residues" evidence="1">
    <location>
        <begin position="122"/>
        <end position="131"/>
    </location>
</feature>
<reference evidence="2" key="1">
    <citation type="submission" date="2023-10" db="EMBL/GenBank/DDBJ databases">
        <authorList>
            <person name="Chen Y."/>
            <person name="Shah S."/>
            <person name="Dougan E. K."/>
            <person name="Thang M."/>
            <person name="Chan C."/>
        </authorList>
    </citation>
    <scope>NUCLEOTIDE SEQUENCE [LARGE SCALE GENOMIC DNA]</scope>
</reference>
<keyword evidence="3" id="KW-1185">Reference proteome</keyword>
<accession>A0ABN9UVV9</accession>
<evidence type="ECO:0000313" key="2">
    <source>
        <dbReference type="EMBL" id="CAK0864151.1"/>
    </source>
</evidence>
<dbReference type="EMBL" id="CAUYUJ010016336">
    <property type="protein sequence ID" value="CAK0864151.1"/>
    <property type="molecule type" value="Genomic_DNA"/>
</dbReference>
<sequence length="131" mass="14040">MQDHGRAVLAVPGQWVQVNRAPPSHRSVCEHGVRSGVVDAVLTIDQEHAPTSLSMEYARWRLPLIKEEVRSCPNAPAYSTDGSFTGAQHTAIQSRAEVAIAEEVKNVKEEGATKSNHVNGGGKDDPSSQGS</sequence>
<protein>
    <submittedName>
        <fullName evidence="2">Uncharacterized protein</fullName>
    </submittedName>
</protein>
<proteinExistence type="predicted"/>
<evidence type="ECO:0000313" key="3">
    <source>
        <dbReference type="Proteomes" id="UP001189429"/>
    </source>
</evidence>
<gene>
    <name evidence="2" type="ORF">PCOR1329_LOCUS52105</name>
</gene>
<feature type="region of interest" description="Disordered" evidence="1">
    <location>
        <begin position="106"/>
        <end position="131"/>
    </location>
</feature>